<dbReference type="RefSeq" id="WP_345045153.1">
    <property type="nucleotide sequence ID" value="NZ_BAABED010000001.1"/>
</dbReference>
<dbReference type="EMBL" id="JBHMBH010000072">
    <property type="protein sequence ID" value="MFB9716995.1"/>
    <property type="molecule type" value="Genomic_DNA"/>
</dbReference>
<protein>
    <submittedName>
        <fullName evidence="1">GIY-YIG nuclease family protein</fullName>
    </submittedName>
</protein>
<sequence length="393" mass="44899">MKSVRLFAYVQFDGDTWQIAARDGAELALRNLATGRIRRIQVSDLLAHDSFVPEATGPNLMIAPIEEPPPGVDHFGEKLRGTKFGHKMTREMYAYPNRKPKERPRREMFSDDFWDDTAWAYRDEDHTQHSDAYLLVQRDDALVNFDLSMRYFASLDVNEFETALQDVLAKGRTFKQVQSLKDWDGVAGAYILVFDEYRQFYVGKADDIRKRIKHHWGARKYFDRLVFPNKYESVFPVDELRALDTTRIYAARSTNPYAVEERAEKAADKRFCLNRMPGGEAGPFALMLSAIKPRGRSHGVLPVPLSWEGYEQVWDGVVNLIAQASSPGPDLVAELARLDMTVHTVSGKDDSRFMWSRRDGIASAVVRGELCVENFAAFLEAMGETIIWPEDRT</sequence>
<organism evidence="1 2">
    <name type="scientific">Arthrobacter methylotrophus</name>
    <dbReference type="NCBI Taxonomy" id="121291"/>
    <lineage>
        <taxon>Bacteria</taxon>
        <taxon>Bacillati</taxon>
        <taxon>Actinomycetota</taxon>
        <taxon>Actinomycetes</taxon>
        <taxon>Micrococcales</taxon>
        <taxon>Micrococcaceae</taxon>
        <taxon>Arthrobacter</taxon>
    </lineage>
</organism>
<reference evidence="1 2" key="1">
    <citation type="submission" date="2024-09" db="EMBL/GenBank/DDBJ databases">
        <authorList>
            <person name="Sun Q."/>
            <person name="Mori K."/>
        </authorList>
    </citation>
    <scope>NUCLEOTIDE SEQUENCE [LARGE SCALE GENOMIC DNA]</scope>
    <source>
        <strain evidence="1 2">JCM 13519</strain>
    </source>
</reference>
<evidence type="ECO:0000313" key="1">
    <source>
        <dbReference type="EMBL" id="MFB9716995.1"/>
    </source>
</evidence>
<comment type="caution">
    <text evidence="1">The sequence shown here is derived from an EMBL/GenBank/DDBJ whole genome shotgun (WGS) entry which is preliminary data.</text>
</comment>
<keyword evidence="2" id="KW-1185">Reference proteome</keyword>
<name>A0ABV5UXS3_9MICC</name>
<dbReference type="CDD" id="cd00719">
    <property type="entry name" value="GIY-YIG_SF"/>
    <property type="match status" value="1"/>
</dbReference>
<evidence type="ECO:0000313" key="2">
    <source>
        <dbReference type="Proteomes" id="UP001589536"/>
    </source>
</evidence>
<accession>A0ABV5UXS3</accession>
<proteinExistence type="predicted"/>
<gene>
    <name evidence="1" type="ORF">ACFFPI_23135</name>
</gene>
<dbReference type="Proteomes" id="UP001589536">
    <property type="component" value="Unassembled WGS sequence"/>
</dbReference>